<protein>
    <submittedName>
        <fullName evidence="2">Uncharacterized protein</fullName>
    </submittedName>
</protein>
<dbReference type="OrthoDB" id="329202at2157"/>
<organism evidence="2 3">
    <name type="scientific">Haloquadratum walsbyi (strain DSM 16854 / JCM 12705 / C23)</name>
    <dbReference type="NCBI Taxonomy" id="768065"/>
    <lineage>
        <taxon>Archaea</taxon>
        <taxon>Methanobacteriati</taxon>
        <taxon>Methanobacteriota</taxon>
        <taxon>Stenosarchaea group</taxon>
        <taxon>Halobacteria</taxon>
        <taxon>Halobacteriales</taxon>
        <taxon>Haloferacaceae</taxon>
        <taxon>Haloquadratum</taxon>
    </lineage>
</organism>
<gene>
    <name evidence="2" type="ordered locus">Hqrw_2771</name>
</gene>
<dbReference type="EMBL" id="FR746099">
    <property type="protein sequence ID" value="CCC40594.1"/>
    <property type="molecule type" value="Genomic_DNA"/>
</dbReference>
<name>G0LJ26_HALWC</name>
<dbReference type="HOGENOM" id="CLU_165230_0_0_2"/>
<keyword evidence="1" id="KW-0472">Membrane</keyword>
<keyword evidence="1" id="KW-0812">Transmembrane</keyword>
<feature type="transmembrane region" description="Helical" evidence="1">
    <location>
        <begin position="12"/>
        <end position="39"/>
    </location>
</feature>
<feature type="transmembrane region" description="Helical" evidence="1">
    <location>
        <begin position="96"/>
        <end position="116"/>
    </location>
</feature>
<dbReference type="Pfam" id="PF23930">
    <property type="entry name" value="DUF7268"/>
    <property type="match status" value="1"/>
</dbReference>
<keyword evidence="1" id="KW-1133">Transmembrane helix</keyword>
<accession>G0LJ26</accession>
<proteinExistence type="predicted"/>
<evidence type="ECO:0000313" key="2">
    <source>
        <dbReference type="EMBL" id="CCC40594.1"/>
    </source>
</evidence>
<evidence type="ECO:0000256" key="1">
    <source>
        <dbReference type="SAM" id="Phobius"/>
    </source>
</evidence>
<sequence>MFSIHSLVTVRGRVVGTALLVGCTLGTISVSMSAYVIGIPTAADTAFLVGTLALGFGALGWSASVIAGPGMRAMQTHLEAPSDWDEADSRRAMARISGFGIGVMTAAIMVGMLFGYT</sequence>
<dbReference type="InterPro" id="IPR055692">
    <property type="entry name" value="DUF7268"/>
</dbReference>
<dbReference type="KEGG" id="hwc:Hqrw_2771"/>
<reference evidence="2 3" key="1">
    <citation type="journal article" date="2011" name="PLoS ONE">
        <title>Haloquadratum walsbyi: limited diversity in a global pond.</title>
        <authorList>
            <person name="Dyall-Smith M."/>
            <person name="Pfeiffer F."/>
            <person name="Klee K."/>
            <person name="Palm P."/>
            <person name="Gross K."/>
            <person name="Schuster S.C."/>
            <person name="Rampp M."/>
            <person name="Oesterhelt D."/>
        </authorList>
    </citation>
    <scope>NUCLEOTIDE SEQUENCE [LARGE SCALE GENOMIC DNA]</scope>
    <source>
        <strain evidence="3">DSM 16854 / JCM 12705 / C23</strain>
    </source>
</reference>
<evidence type="ECO:0000313" key="3">
    <source>
        <dbReference type="Proteomes" id="UP000007954"/>
    </source>
</evidence>
<feature type="transmembrane region" description="Helical" evidence="1">
    <location>
        <begin position="45"/>
        <end position="67"/>
    </location>
</feature>
<dbReference type="AlphaFoldDB" id="G0LJ26"/>
<dbReference type="Proteomes" id="UP000007954">
    <property type="component" value="Chromosome"/>
</dbReference>